<evidence type="ECO:0000256" key="2">
    <source>
        <dbReference type="ARBA" id="ARBA00023002"/>
    </source>
</evidence>
<dbReference type="PRINTS" id="PR00080">
    <property type="entry name" value="SDRFAMILY"/>
</dbReference>
<dbReference type="RefSeq" id="WP_308489177.1">
    <property type="nucleotide sequence ID" value="NZ_JAVFCB010000005.1"/>
</dbReference>
<dbReference type="PANTHER" id="PTHR42760:SF133">
    <property type="entry name" value="3-OXOACYL-[ACYL-CARRIER-PROTEIN] REDUCTASE"/>
    <property type="match status" value="1"/>
</dbReference>
<evidence type="ECO:0000256" key="1">
    <source>
        <dbReference type="ARBA" id="ARBA00006484"/>
    </source>
</evidence>
<dbReference type="Proteomes" id="UP001230289">
    <property type="component" value="Unassembled WGS sequence"/>
</dbReference>
<dbReference type="InterPro" id="IPR002347">
    <property type="entry name" value="SDR_fam"/>
</dbReference>
<comment type="caution">
    <text evidence="4">The sequence shown here is derived from an EMBL/GenBank/DDBJ whole genome shotgun (WGS) entry which is preliminary data.</text>
</comment>
<gene>
    <name evidence="4" type="ORF">RBR11_09965</name>
</gene>
<dbReference type="EMBL" id="JAVFCB010000005">
    <property type="protein sequence ID" value="MDQ4214239.1"/>
    <property type="molecule type" value="Genomic_DNA"/>
</dbReference>
<comment type="similarity">
    <text evidence="1">Belongs to the short-chain dehydrogenases/reductases (SDR) family.</text>
</comment>
<evidence type="ECO:0000259" key="3">
    <source>
        <dbReference type="SMART" id="SM00822"/>
    </source>
</evidence>
<name>A0ABU0XGJ1_9MICO</name>
<feature type="domain" description="Ketoreductase" evidence="3">
    <location>
        <begin position="11"/>
        <end position="188"/>
    </location>
</feature>
<dbReference type="PANTHER" id="PTHR42760">
    <property type="entry name" value="SHORT-CHAIN DEHYDROGENASES/REDUCTASES FAMILY MEMBER"/>
    <property type="match status" value="1"/>
</dbReference>
<dbReference type="InterPro" id="IPR057326">
    <property type="entry name" value="KR_dom"/>
</dbReference>
<dbReference type="SMART" id="SM00822">
    <property type="entry name" value="PKS_KR"/>
    <property type="match status" value="1"/>
</dbReference>
<reference evidence="4 5" key="1">
    <citation type="submission" date="2023-08" db="EMBL/GenBank/DDBJ databases">
        <title>Microbacterium sp. nov., isolated from a waste landfill.</title>
        <authorList>
            <person name="Wen W."/>
        </authorList>
    </citation>
    <scope>NUCLEOTIDE SEQUENCE [LARGE SCALE GENOMIC DNA]</scope>
    <source>
        <strain evidence="4 5">ASV81</strain>
    </source>
</reference>
<sequence>MADSNSSLDRYRVAITGASSGIGRAIAVQASKRGATVALIARRESELHAVQQELAGSGHVVIVADVADDDEVGRILPEAVAALGPLNVLVHAAGVHQVTPLRAVSAATARRMFDVNVTSAVMLAKSFRRKDVRADEANIVFLSSAIGLVGGSGVSVYAATKSAVASLTQSLALELAREKIRVNAIAAGIVTTPLTEELHARLGGEVWARIEDAHPLGIGTADDVASAALFLASPAARWITGSVLSVDGGYTAQ</sequence>
<dbReference type="PROSITE" id="PS00061">
    <property type="entry name" value="ADH_SHORT"/>
    <property type="match status" value="1"/>
</dbReference>
<organism evidence="4 5">
    <name type="scientific">Microbacterium capsulatum</name>
    <dbReference type="NCBI Taxonomy" id="3041921"/>
    <lineage>
        <taxon>Bacteria</taxon>
        <taxon>Bacillati</taxon>
        <taxon>Actinomycetota</taxon>
        <taxon>Actinomycetes</taxon>
        <taxon>Micrococcales</taxon>
        <taxon>Microbacteriaceae</taxon>
        <taxon>Microbacterium</taxon>
    </lineage>
</organism>
<dbReference type="SUPFAM" id="SSF51735">
    <property type="entry name" value="NAD(P)-binding Rossmann-fold domains"/>
    <property type="match status" value="1"/>
</dbReference>
<accession>A0ABU0XGJ1</accession>
<dbReference type="InterPro" id="IPR036291">
    <property type="entry name" value="NAD(P)-bd_dom_sf"/>
</dbReference>
<dbReference type="InterPro" id="IPR020904">
    <property type="entry name" value="Sc_DH/Rdtase_CS"/>
</dbReference>
<dbReference type="Pfam" id="PF13561">
    <property type="entry name" value="adh_short_C2"/>
    <property type="match status" value="1"/>
</dbReference>
<evidence type="ECO:0000313" key="4">
    <source>
        <dbReference type="EMBL" id="MDQ4214239.1"/>
    </source>
</evidence>
<dbReference type="Gene3D" id="3.40.50.720">
    <property type="entry name" value="NAD(P)-binding Rossmann-like Domain"/>
    <property type="match status" value="1"/>
</dbReference>
<keyword evidence="5" id="KW-1185">Reference proteome</keyword>
<keyword evidence="2" id="KW-0560">Oxidoreductase</keyword>
<evidence type="ECO:0000313" key="5">
    <source>
        <dbReference type="Proteomes" id="UP001230289"/>
    </source>
</evidence>
<dbReference type="CDD" id="cd05233">
    <property type="entry name" value="SDR_c"/>
    <property type="match status" value="1"/>
</dbReference>
<proteinExistence type="inferred from homology"/>
<protein>
    <submittedName>
        <fullName evidence="4">SDR family NAD(P)-dependent oxidoreductase</fullName>
    </submittedName>
</protein>
<dbReference type="PRINTS" id="PR00081">
    <property type="entry name" value="GDHRDH"/>
</dbReference>